<dbReference type="SUPFAM" id="SSF55785">
    <property type="entry name" value="PYP-like sensor domain (PAS domain)"/>
    <property type="match status" value="1"/>
</dbReference>
<reference evidence="12" key="1">
    <citation type="submission" date="2016-11" db="EMBL/GenBank/DDBJ databases">
        <authorList>
            <person name="Varghese N."/>
            <person name="Submissions S."/>
        </authorList>
    </citation>
    <scope>NUCLEOTIDE SEQUENCE [LARGE SCALE GENOMIC DNA]</scope>
    <source>
        <strain evidence="12">DSM 29326</strain>
    </source>
</reference>
<evidence type="ECO:0000256" key="5">
    <source>
        <dbReference type="ARBA" id="ARBA00022741"/>
    </source>
</evidence>
<dbReference type="STRING" id="366533.SAMN05444339_103352"/>
<sequence length="362" mass="40380">MFRHFGALPGQTAGATPTAWSGSRRDETAMPDTLMEWDALFSQLPAPCLVLDRQMNIVTATSQYLATVNMRLEDIKGKYAFDAFPEDDARLTMFKDSVQRALDGEANTLVAVPYSIPVMSPDGEPTGETREIFWTCHHNPIVSADGEIRFMVQNAQDVTQQVMTEQLKDTVANELQHRVRNIFSLIGATVKRTAAHSEDLADFEAKFEGRLMALSRTHSYLTGKHWDGITIDQIVARELAEYHDVSSDQISVTGGPLVMNATEAQIFTLAVHELTTNSVKYGALNSPTGRLDVVWTADTAGGYAFEWREHGIRIERQPDRKGFGSFILDSVVPAQLKAKARRDFQPEAFTYQLSVSERTMSR</sequence>
<gene>
    <name evidence="11" type="ORF">SAMN05444339_103352</name>
</gene>
<proteinExistence type="predicted"/>
<evidence type="ECO:0000256" key="3">
    <source>
        <dbReference type="ARBA" id="ARBA00022553"/>
    </source>
</evidence>
<dbReference type="Proteomes" id="UP000183987">
    <property type="component" value="Unassembled WGS sequence"/>
</dbReference>
<evidence type="ECO:0000313" key="12">
    <source>
        <dbReference type="Proteomes" id="UP000183987"/>
    </source>
</evidence>
<comment type="catalytic activity">
    <reaction evidence="1">
        <text>ATP + protein L-histidine = ADP + protein N-phospho-L-histidine.</text>
        <dbReference type="EC" id="2.7.13.3"/>
    </reaction>
</comment>
<dbReference type="SMART" id="SM00091">
    <property type="entry name" value="PAS"/>
    <property type="match status" value="1"/>
</dbReference>
<dbReference type="CDD" id="cd00130">
    <property type="entry name" value="PAS"/>
    <property type="match status" value="1"/>
</dbReference>
<dbReference type="PANTHER" id="PTHR41523:SF7">
    <property type="entry name" value="HISTIDINE KINASE"/>
    <property type="match status" value="1"/>
</dbReference>
<evidence type="ECO:0000256" key="6">
    <source>
        <dbReference type="ARBA" id="ARBA00022777"/>
    </source>
</evidence>
<feature type="domain" description="Signal transduction histidine kinase HWE region" evidence="10">
    <location>
        <begin position="174"/>
        <end position="256"/>
    </location>
</feature>
<feature type="region of interest" description="Disordered" evidence="8">
    <location>
        <begin position="1"/>
        <end position="26"/>
    </location>
</feature>
<dbReference type="SMART" id="SM00911">
    <property type="entry name" value="HWE_HK"/>
    <property type="match status" value="1"/>
</dbReference>
<dbReference type="InterPro" id="IPR036890">
    <property type="entry name" value="HATPase_C_sf"/>
</dbReference>
<keyword evidence="3" id="KW-0597">Phosphoprotein</keyword>
<dbReference type="Pfam" id="PF08448">
    <property type="entry name" value="PAS_4"/>
    <property type="match status" value="1"/>
</dbReference>
<evidence type="ECO:0000256" key="1">
    <source>
        <dbReference type="ARBA" id="ARBA00000085"/>
    </source>
</evidence>
<dbReference type="AlphaFoldDB" id="A0A1M4Z3W4"/>
<protein>
    <recommendedName>
        <fullName evidence="2">histidine kinase</fullName>
        <ecNumber evidence="2">2.7.13.3</ecNumber>
    </recommendedName>
</protein>
<evidence type="ECO:0000256" key="4">
    <source>
        <dbReference type="ARBA" id="ARBA00022679"/>
    </source>
</evidence>
<evidence type="ECO:0000256" key="8">
    <source>
        <dbReference type="SAM" id="MobiDB-lite"/>
    </source>
</evidence>
<keyword evidence="7" id="KW-0067">ATP-binding</keyword>
<evidence type="ECO:0000259" key="10">
    <source>
        <dbReference type="SMART" id="SM00911"/>
    </source>
</evidence>
<organism evidence="11 12">
    <name type="scientific">Loktanella atrilutea</name>
    <dbReference type="NCBI Taxonomy" id="366533"/>
    <lineage>
        <taxon>Bacteria</taxon>
        <taxon>Pseudomonadati</taxon>
        <taxon>Pseudomonadota</taxon>
        <taxon>Alphaproteobacteria</taxon>
        <taxon>Rhodobacterales</taxon>
        <taxon>Roseobacteraceae</taxon>
        <taxon>Loktanella</taxon>
    </lineage>
</organism>
<dbReference type="InterPro" id="IPR000014">
    <property type="entry name" value="PAS"/>
</dbReference>
<dbReference type="Gene3D" id="3.30.450.20">
    <property type="entry name" value="PAS domain"/>
    <property type="match status" value="1"/>
</dbReference>
<feature type="domain" description="PAS" evidence="9">
    <location>
        <begin position="35"/>
        <end position="103"/>
    </location>
</feature>
<keyword evidence="6 11" id="KW-0418">Kinase</keyword>
<evidence type="ECO:0000256" key="2">
    <source>
        <dbReference type="ARBA" id="ARBA00012438"/>
    </source>
</evidence>
<keyword evidence="12" id="KW-1185">Reference proteome</keyword>
<name>A0A1M4Z3W4_LOKAT</name>
<dbReference type="Pfam" id="PF07536">
    <property type="entry name" value="HWE_HK"/>
    <property type="match status" value="1"/>
</dbReference>
<dbReference type="GO" id="GO:0004673">
    <property type="term" value="F:protein histidine kinase activity"/>
    <property type="evidence" value="ECO:0007669"/>
    <property type="project" value="UniProtKB-EC"/>
</dbReference>
<dbReference type="InterPro" id="IPR011102">
    <property type="entry name" value="Sig_transdc_His_kinase_HWE"/>
</dbReference>
<dbReference type="Gene3D" id="3.30.565.10">
    <property type="entry name" value="Histidine kinase-like ATPase, C-terminal domain"/>
    <property type="match status" value="1"/>
</dbReference>
<dbReference type="PANTHER" id="PTHR41523">
    <property type="entry name" value="TWO-COMPONENT SYSTEM SENSOR PROTEIN"/>
    <property type="match status" value="1"/>
</dbReference>
<accession>A0A1M4Z3W4</accession>
<evidence type="ECO:0000259" key="9">
    <source>
        <dbReference type="SMART" id="SM00091"/>
    </source>
</evidence>
<keyword evidence="5" id="KW-0547">Nucleotide-binding</keyword>
<dbReference type="GO" id="GO:0005524">
    <property type="term" value="F:ATP binding"/>
    <property type="evidence" value="ECO:0007669"/>
    <property type="project" value="UniProtKB-KW"/>
</dbReference>
<dbReference type="EMBL" id="FQUE01000003">
    <property type="protein sequence ID" value="SHF12432.1"/>
    <property type="molecule type" value="Genomic_DNA"/>
</dbReference>
<dbReference type="InterPro" id="IPR013656">
    <property type="entry name" value="PAS_4"/>
</dbReference>
<keyword evidence="4" id="KW-0808">Transferase</keyword>
<dbReference type="EC" id="2.7.13.3" evidence="2"/>
<dbReference type="OrthoDB" id="9816309at2"/>
<evidence type="ECO:0000313" key="11">
    <source>
        <dbReference type="EMBL" id="SHF12432.1"/>
    </source>
</evidence>
<dbReference type="InterPro" id="IPR035965">
    <property type="entry name" value="PAS-like_dom_sf"/>
</dbReference>
<evidence type="ECO:0000256" key="7">
    <source>
        <dbReference type="ARBA" id="ARBA00022840"/>
    </source>
</evidence>